<keyword evidence="5" id="KW-0804">Transcription</keyword>
<evidence type="ECO:0000313" key="10">
    <source>
        <dbReference type="EMBL" id="QGM45454.1"/>
    </source>
</evidence>
<dbReference type="PANTHER" id="PTHR48111:SF1">
    <property type="entry name" value="TWO-COMPONENT RESPONSE REGULATOR ORR33"/>
    <property type="match status" value="1"/>
</dbReference>
<dbReference type="InterPro" id="IPR011006">
    <property type="entry name" value="CheY-like_superfamily"/>
</dbReference>
<sequence>MRILLVEDHEELAHEIRRRMESSGFAVDRVATFQDAMTALWSQQYPVVVLDRRLPDGDGLSIIPDIRRRQPGCRVLVLTALDAVDERINGLDAGADDYLTKPFDLDEMMARIRASLRRPGGDAAPPITIGELSFDLRSRNISIAGKPVILHQRELALLEGLLRRAGRIVERETLLSEIWGLDGEVQSHALTIIVSRLRSRLEKLGARVEINMVRGVGYFISEVEK</sequence>
<evidence type="ECO:0000259" key="9">
    <source>
        <dbReference type="PROSITE" id="PS51755"/>
    </source>
</evidence>
<dbReference type="InterPro" id="IPR036388">
    <property type="entry name" value="WH-like_DNA-bd_sf"/>
</dbReference>
<dbReference type="InterPro" id="IPR001789">
    <property type="entry name" value="Sig_transdc_resp-reg_receiver"/>
</dbReference>
<evidence type="ECO:0000256" key="4">
    <source>
        <dbReference type="ARBA" id="ARBA00023125"/>
    </source>
</evidence>
<dbReference type="Pfam" id="PF00072">
    <property type="entry name" value="Response_reg"/>
    <property type="match status" value="1"/>
</dbReference>
<dbReference type="GO" id="GO:0032993">
    <property type="term" value="C:protein-DNA complex"/>
    <property type="evidence" value="ECO:0007669"/>
    <property type="project" value="TreeGrafter"/>
</dbReference>
<evidence type="ECO:0000259" key="8">
    <source>
        <dbReference type="PROSITE" id="PS50110"/>
    </source>
</evidence>
<proteinExistence type="predicted"/>
<evidence type="ECO:0000256" key="5">
    <source>
        <dbReference type="ARBA" id="ARBA00023163"/>
    </source>
</evidence>
<dbReference type="SUPFAM" id="SSF46894">
    <property type="entry name" value="C-terminal effector domain of the bipartite response regulators"/>
    <property type="match status" value="1"/>
</dbReference>
<keyword evidence="4 7" id="KW-0238">DNA-binding</keyword>
<dbReference type="InterPro" id="IPR039420">
    <property type="entry name" value="WalR-like"/>
</dbReference>
<dbReference type="KEGG" id="mhey:H2LOC_006960"/>
<feature type="modified residue" description="4-aspartylphosphate" evidence="6">
    <location>
        <position position="51"/>
    </location>
</feature>
<keyword evidence="1 6" id="KW-0597">Phosphoprotein</keyword>
<name>A0A6B8KAT4_9HYPH</name>
<dbReference type="SMART" id="SM00862">
    <property type="entry name" value="Trans_reg_C"/>
    <property type="match status" value="1"/>
</dbReference>
<dbReference type="RefSeq" id="WP_136495737.1">
    <property type="nucleotide sequence ID" value="NZ_CP046052.1"/>
</dbReference>
<dbReference type="OrthoDB" id="9802426at2"/>
<dbReference type="CDD" id="cd00383">
    <property type="entry name" value="trans_reg_C"/>
    <property type="match status" value="1"/>
</dbReference>
<evidence type="ECO:0000256" key="1">
    <source>
        <dbReference type="ARBA" id="ARBA00022553"/>
    </source>
</evidence>
<keyword evidence="3" id="KW-0805">Transcription regulation</keyword>
<evidence type="ECO:0000313" key="11">
    <source>
        <dbReference type="Proteomes" id="UP000309061"/>
    </source>
</evidence>
<dbReference type="Proteomes" id="UP000309061">
    <property type="component" value="Chromosome"/>
</dbReference>
<dbReference type="GO" id="GO:0005829">
    <property type="term" value="C:cytosol"/>
    <property type="evidence" value="ECO:0007669"/>
    <property type="project" value="TreeGrafter"/>
</dbReference>
<dbReference type="Gene3D" id="6.10.250.690">
    <property type="match status" value="1"/>
</dbReference>
<dbReference type="PROSITE" id="PS51755">
    <property type="entry name" value="OMPR_PHOB"/>
    <property type="match status" value="1"/>
</dbReference>
<evidence type="ECO:0000256" key="7">
    <source>
        <dbReference type="PROSITE-ProRule" id="PRU01091"/>
    </source>
</evidence>
<feature type="domain" description="Response regulatory" evidence="8">
    <location>
        <begin position="2"/>
        <end position="116"/>
    </location>
</feature>
<dbReference type="Gene3D" id="1.10.10.10">
    <property type="entry name" value="Winged helix-like DNA-binding domain superfamily/Winged helix DNA-binding domain"/>
    <property type="match status" value="1"/>
</dbReference>
<dbReference type="GO" id="GO:0000976">
    <property type="term" value="F:transcription cis-regulatory region binding"/>
    <property type="evidence" value="ECO:0007669"/>
    <property type="project" value="TreeGrafter"/>
</dbReference>
<organism evidence="10 11">
    <name type="scientific">Methylocystis heyeri</name>
    <dbReference type="NCBI Taxonomy" id="391905"/>
    <lineage>
        <taxon>Bacteria</taxon>
        <taxon>Pseudomonadati</taxon>
        <taxon>Pseudomonadota</taxon>
        <taxon>Alphaproteobacteria</taxon>
        <taxon>Hyphomicrobiales</taxon>
        <taxon>Methylocystaceae</taxon>
        <taxon>Methylocystis</taxon>
    </lineage>
</organism>
<reference evidence="10 11" key="1">
    <citation type="submission" date="2019-11" db="EMBL/GenBank/DDBJ databases">
        <title>The genome sequence of Methylocystis heyeri.</title>
        <authorList>
            <person name="Oshkin I.Y."/>
            <person name="Miroshnikov K."/>
            <person name="Dedysh S.N."/>
        </authorList>
    </citation>
    <scope>NUCLEOTIDE SEQUENCE [LARGE SCALE GENOMIC DNA]</scope>
    <source>
        <strain evidence="10 11">H2</strain>
    </source>
</reference>
<dbReference type="EMBL" id="CP046052">
    <property type="protein sequence ID" value="QGM45454.1"/>
    <property type="molecule type" value="Genomic_DNA"/>
</dbReference>
<keyword evidence="11" id="KW-1185">Reference proteome</keyword>
<protein>
    <submittedName>
        <fullName evidence="10">Response regulator</fullName>
    </submittedName>
</protein>
<dbReference type="Pfam" id="PF00486">
    <property type="entry name" value="Trans_reg_C"/>
    <property type="match status" value="1"/>
</dbReference>
<evidence type="ECO:0000256" key="3">
    <source>
        <dbReference type="ARBA" id="ARBA00023015"/>
    </source>
</evidence>
<evidence type="ECO:0000256" key="6">
    <source>
        <dbReference type="PROSITE-ProRule" id="PRU00169"/>
    </source>
</evidence>
<dbReference type="Gene3D" id="3.40.50.2300">
    <property type="match status" value="1"/>
</dbReference>
<dbReference type="GO" id="GO:0000156">
    <property type="term" value="F:phosphorelay response regulator activity"/>
    <property type="evidence" value="ECO:0007669"/>
    <property type="project" value="TreeGrafter"/>
</dbReference>
<accession>A0A6B8KAT4</accession>
<feature type="DNA-binding region" description="OmpR/PhoB-type" evidence="7">
    <location>
        <begin position="124"/>
        <end position="222"/>
    </location>
</feature>
<dbReference type="SMART" id="SM00448">
    <property type="entry name" value="REC"/>
    <property type="match status" value="1"/>
</dbReference>
<feature type="domain" description="OmpR/PhoB-type" evidence="9">
    <location>
        <begin position="124"/>
        <end position="222"/>
    </location>
</feature>
<keyword evidence="2" id="KW-0902">Two-component regulatory system</keyword>
<dbReference type="GO" id="GO:0006355">
    <property type="term" value="P:regulation of DNA-templated transcription"/>
    <property type="evidence" value="ECO:0007669"/>
    <property type="project" value="InterPro"/>
</dbReference>
<dbReference type="SUPFAM" id="SSF52172">
    <property type="entry name" value="CheY-like"/>
    <property type="match status" value="1"/>
</dbReference>
<dbReference type="InterPro" id="IPR016032">
    <property type="entry name" value="Sig_transdc_resp-reg_C-effctor"/>
</dbReference>
<dbReference type="PANTHER" id="PTHR48111">
    <property type="entry name" value="REGULATOR OF RPOS"/>
    <property type="match status" value="1"/>
</dbReference>
<dbReference type="PROSITE" id="PS50110">
    <property type="entry name" value="RESPONSE_REGULATORY"/>
    <property type="match status" value="1"/>
</dbReference>
<gene>
    <name evidence="10" type="ORF">H2LOC_006960</name>
</gene>
<dbReference type="InterPro" id="IPR001867">
    <property type="entry name" value="OmpR/PhoB-type_DNA-bd"/>
</dbReference>
<dbReference type="AlphaFoldDB" id="A0A6B8KAT4"/>
<evidence type="ECO:0000256" key="2">
    <source>
        <dbReference type="ARBA" id="ARBA00023012"/>
    </source>
</evidence>